<organism evidence="1 2">
    <name type="scientific">Ectobacillus funiculus</name>
    <dbReference type="NCBI Taxonomy" id="137993"/>
    <lineage>
        <taxon>Bacteria</taxon>
        <taxon>Bacillati</taxon>
        <taxon>Bacillota</taxon>
        <taxon>Bacilli</taxon>
        <taxon>Bacillales</taxon>
        <taxon>Bacillaceae</taxon>
        <taxon>Ectobacillus</taxon>
    </lineage>
</organism>
<gene>
    <name evidence="1" type="ORF">ACFFMS_15615</name>
</gene>
<accession>A0ABV5WGU9</accession>
<protein>
    <submittedName>
        <fullName evidence="1">Uncharacterized protein</fullName>
    </submittedName>
</protein>
<name>A0ABV5WGU9_9BACI</name>
<dbReference type="Proteomes" id="UP001589609">
    <property type="component" value="Unassembled WGS sequence"/>
</dbReference>
<proteinExistence type="predicted"/>
<dbReference type="EMBL" id="JBHMAF010000097">
    <property type="protein sequence ID" value="MFB9759825.1"/>
    <property type="molecule type" value="Genomic_DNA"/>
</dbReference>
<evidence type="ECO:0000313" key="2">
    <source>
        <dbReference type="Proteomes" id="UP001589609"/>
    </source>
</evidence>
<keyword evidence="2" id="KW-1185">Reference proteome</keyword>
<reference evidence="1 2" key="1">
    <citation type="submission" date="2024-09" db="EMBL/GenBank/DDBJ databases">
        <authorList>
            <person name="Sun Q."/>
            <person name="Mori K."/>
        </authorList>
    </citation>
    <scope>NUCLEOTIDE SEQUENCE [LARGE SCALE GENOMIC DNA]</scope>
    <source>
        <strain evidence="1 2">JCM 11201</strain>
    </source>
</reference>
<evidence type="ECO:0000313" key="1">
    <source>
        <dbReference type="EMBL" id="MFB9759825.1"/>
    </source>
</evidence>
<sequence length="301" mass="32183">MLGSRSANIPGVANARIVTLGQGATIRVTFTCLVGGIPQTLTQDFPVTFIDEVVLCVPTLPNGTIDADIVCRVFDARCNVVFNQLLGNFVLLEVVLCKEVQVHRLVKLEVEAKFCGPRQAIPIEEISPECIPFPNFPEQCPTFFPPENCLCQGGVFVNGTRTITVTGGGGGLAPATGNLLIDNGFGSTAIICDQCTLAKSSLNVVFNETPGGEPTVDQSFTFIATEFNQPTCTTTPVETLTVTGFGKFQLAGQAQRDVAFTLILNETTQRVNLVISDISGTEIFAIVDVAASINIEQCERF</sequence>
<comment type="caution">
    <text evidence="1">The sequence shown here is derived from an EMBL/GenBank/DDBJ whole genome shotgun (WGS) entry which is preliminary data.</text>
</comment>